<accession>A0AAD5XPK2</accession>
<dbReference type="Proteomes" id="UP001212152">
    <property type="component" value="Unassembled WGS sequence"/>
</dbReference>
<dbReference type="EMBL" id="JADGJQ010000011">
    <property type="protein sequence ID" value="KAJ3181672.1"/>
    <property type="molecule type" value="Genomic_DNA"/>
</dbReference>
<sequence>MYVEFLTGIRTAQENCHAVDSKLYEQAQQFSTACMWATFLAAGELYKNLCRAAGWVFLGSRHVTDEMSKLILEMRVTPSLDDDADCYICEISAQIPGHKSVVFYRHKKEAHAHDTMYSAVKILAKTLGTEEETIKQWVLCSFEYKIRDAPAAQNLWPGPEIVHIPKAILKPTIKRTGLSPAILDSMSRLRQADRYQHTEGLWLPFCRIAQQARATSRLIALPLLYSALCIQFSKQLKAEPLASVIDVETWATNNFTFMYEAGDGLVDMKDVLEGRPLSVKFFRRNGSSAEFPVVELLADDT</sequence>
<comment type="caution">
    <text evidence="1">The sequence shown here is derived from an EMBL/GenBank/DDBJ whole genome shotgun (WGS) entry which is preliminary data.</text>
</comment>
<name>A0AAD5XPK2_9FUNG</name>
<evidence type="ECO:0000313" key="2">
    <source>
        <dbReference type="Proteomes" id="UP001212152"/>
    </source>
</evidence>
<keyword evidence="2" id="KW-1185">Reference proteome</keyword>
<gene>
    <name evidence="1" type="ORF">HDU87_000690</name>
</gene>
<dbReference type="AlphaFoldDB" id="A0AAD5XPK2"/>
<reference evidence="1" key="1">
    <citation type="submission" date="2020-05" db="EMBL/GenBank/DDBJ databases">
        <title>Phylogenomic resolution of chytrid fungi.</title>
        <authorList>
            <person name="Stajich J.E."/>
            <person name="Amses K."/>
            <person name="Simmons R."/>
            <person name="Seto K."/>
            <person name="Myers J."/>
            <person name="Bonds A."/>
            <person name="Quandt C.A."/>
            <person name="Barry K."/>
            <person name="Liu P."/>
            <person name="Grigoriev I."/>
            <person name="Longcore J.E."/>
            <person name="James T.Y."/>
        </authorList>
    </citation>
    <scope>NUCLEOTIDE SEQUENCE</scope>
    <source>
        <strain evidence="1">JEL0379</strain>
    </source>
</reference>
<protein>
    <submittedName>
        <fullName evidence="1">Uncharacterized protein</fullName>
    </submittedName>
</protein>
<evidence type="ECO:0000313" key="1">
    <source>
        <dbReference type="EMBL" id="KAJ3181672.1"/>
    </source>
</evidence>
<proteinExistence type="predicted"/>
<organism evidence="1 2">
    <name type="scientific">Geranomyces variabilis</name>
    <dbReference type="NCBI Taxonomy" id="109894"/>
    <lineage>
        <taxon>Eukaryota</taxon>
        <taxon>Fungi</taxon>
        <taxon>Fungi incertae sedis</taxon>
        <taxon>Chytridiomycota</taxon>
        <taxon>Chytridiomycota incertae sedis</taxon>
        <taxon>Chytridiomycetes</taxon>
        <taxon>Spizellomycetales</taxon>
        <taxon>Powellomycetaceae</taxon>
        <taxon>Geranomyces</taxon>
    </lineage>
</organism>